<dbReference type="InterPro" id="IPR000801">
    <property type="entry name" value="Esterase-like"/>
</dbReference>
<reference evidence="1 2" key="1">
    <citation type="submission" date="2018-11" db="EMBL/GenBank/DDBJ databases">
        <authorList>
            <person name="Li F."/>
        </authorList>
    </citation>
    <scope>NUCLEOTIDE SEQUENCE [LARGE SCALE GENOMIC DNA]</scope>
    <source>
        <strain evidence="1 2">Gsoil 818</strain>
    </source>
</reference>
<evidence type="ECO:0000313" key="2">
    <source>
        <dbReference type="Proteomes" id="UP000279994"/>
    </source>
</evidence>
<dbReference type="GO" id="GO:0016747">
    <property type="term" value="F:acyltransferase activity, transferring groups other than amino-acyl groups"/>
    <property type="evidence" value="ECO:0007669"/>
    <property type="project" value="TreeGrafter"/>
</dbReference>
<dbReference type="PANTHER" id="PTHR48098">
    <property type="entry name" value="ENTEROCHELIN ESTERASE-RELATED"/>
    <property type="match status" value="1"/>
</dbReference>
<dbReference type="Gene3D" id="3.40.50.1820">
    <property type="entry name" value="alpha/beta hydrolase"/>
    <property type="match status" value="1"/>
</dbReference>
<evidence type="ECO:0000313" key="1">
    <source>
        <dbReference type="EMBL" id="RNM16061.1"/>
    </source>
</evidence>
<dbReference type="GO" id="GO:0016787">
    <property type="term" value="F:hydrolase activity"/>
    <property type="evidence" value="ECO:0007669"/>
    <property type="project" value="UniProtKB-KW"/>
</dbReference>
<gene>
    <name evidence="1" type="ORF">EFL26_07870</name>
</gene>
<dbReference type="InterPro" id="IPR050583">
    <property type="entry name" value="Mycobacterial_A85_antigen"/>
</dbReference>
<dbReference type="RefSeq" id="WP_123222314.1">
    <property type="nucleotide sequence ID" value="NZ_RJSF01000019.1"/>
</dbReference>
<dbReference type="EMBL" id="RJSF01000019">
    <property type="protein sequence ID" value="RNM16061.1"/>
    <property type="molecule type" value="Genomic_DNA"/>
</dbReference>
<keyword evidence="1" id="KW-0378">Hydrolase</keyword>
<proteinExistence type="predicted"/>
<dbReference type="PROSITE" id="PS51257">
    <property type="entry name" value="PROKAR_LIPOPROTEIN"/>
    <property type="match status" value="1"/>
</dbReference>
<organism evidence="1 2">
    <name type="scientific">Nocardioides pocheonensis</name>
    <dbReference type="NCBI Taxonomy" id="661485"/>
    <lineage>
        <taxon>Bacteria</taxon>
        <taxon>Bacillati</taxon>
        <taxon>Actinomycetota</taxon>
        <taxon>Actinomycetes</taxon>
        <taxon>Propionibacteriales</taxon>
        <taxon>Nocardioidaceae</taxon>
        <taxon>Nocardioides</taxon>
    </lineage>
</organism>
<name>A0A3N0GUH6_9ACTN</name>
<sequence length="279" mass="28982">MSAEGRSRDRPMPARRTVLAGGLLALAGCATPLTGGDHGGATLVSGSFRSARMRGRAVGYTVAYPSGQGTHAALPVVVSLHGRGASHSTAFSALHLDRVLDDVVGSGVAPFAVASVDGGDHGYWHARADGTDAGAMVTDELVPLLGRRGLDTTRLGLHGWSMGGYGALLLAGRRRLEVRAVAVASPALFTAAGNTPPGAYDDAADYLRNDVFGRPELLDGVPLRVDCGRSDPFYVASRRFVSRVQPPPTSSFGAGGHDSAYWRKVAGPELTFLGRHLAA</sequence>
<protein>
    <submittedName>
        <fullName evidence="1">Alpha/beta hydrolase</fullName>
    </submittedName>
</protein>
<dbReference type="Pfam" id="PF00756">
    <property type="entry name" value="Esterase"/>
    <property type="match status" value="1"/>
</dbReference>
<dbReference type="Proteomes" id="UP000279994">
    <property type="component" value="Unassembled WGS sequence"/>
</dbReference>
<dbReference type="InterPro" id="IPR029058">
    <property type="entry name" value="AB_hydrolase_fold"/>
</dbReference>
<keyword evidence="2" id="KW-1185">Reference proteome</keyword>
<dbReference type="OrthoDB" id="3210113at2"/>
<accession>A0A3N0GUH6</accession>
<dbReference type="AlphaFoldDB" id="A0A3N0GUH6"/>
<comment type="caution">
    <text evidence="1">The sequence shown here is derived from an EMBL/GenBank/DDBJ whole genome shotgun (WGS) entry which is preliminary data.</text>
</comment>
<dbReference type="SUPFAM" id="SSF53474">
    <property type="entry name" value="alpha/beta-Hydrolases"/>
    <property type="match status" value="1"/>
</dbReference>
<dbReference type="PANTHER" id="PTHR48098:SF1">
    <property type="entry name" value="DIACYLGLYCEROL ACYLTRANSFERASE_MYCOLYLTRANSFERASE AG85A"/>
    <property type="match status" value="1"/>
</dbReference>